<dbReference type="SUPFAM" id="SSF47391">
    <property type="entry name" value="Dimerization-anchoring domain of cAMP-dependent PK regulatory subunit"/>
    <property type="match status" value="1"/>
</dbReference>
<protein>
    <submittedName>
        <fullName evidence="1">Uncharacterized protein</fullName>
    </submittedName>
</protein>
<evidence type="ECO:0000313" key="1">
    <source>
        <dbReference type="EMBL" id="CEK47591.1"/>
    </source>
</evidence>
<sequence>EDKISERRPLQRTKLTCKDLAKTYIEKKGIYELFHFLTTRLVIDMPVQPLDYLIDMVGEIGRREVEIYSAFN</sequence>
<name>A0A0B6XVM9_9EUPU</name>
<feature type="non-terminal residue" evidence="1">
    <location>
        <position position="1"/>
    </location>
</feature>
<dbReference type="CDD" id="cd22979">
    <property type="entry name" value="DD_AK8"/>
    <property type="match status" value="1"/>
</dbReference>
<organism evidence="1">
    <name type="scientific">Arion vulgaris</name>
    <dbReference type="NCBI Taxonomy" id="1028688"/>
    <lineage>
        <taxon>Eukaryota</taxon>
        <taxon>Metazoa</taxon>
        <taxon>Spiralia</taxon>
        <taxon>Lophotrochozoa</taxon>
        <taxon>Mollusca</taxon>
        <taxon>Gastropoda</taxon>
        <taxon>Heterobranchia</taxon>
        <taxon>Euthyneura</taxon>
        <taxon>Panpulmonata</taxon>
        <taxon>Eupulmonata</taxon>
        <taxon>Stylommatophora</taxon>
        <taxon>Helicina</taxon>
        <taxon>Arionoidea</taxon>
        <taxon>Arionidae</taxon>
        <taxon>Arion</taxon>
    </lineage>
</organism>
<accession>A0A0B6XVM9</accession>
<dbReference type="AlphaFoldDB" id="A0A0B6XVM9"/>
<dbReference type="EMBL" id="HACG01000726">
    <property type="protein sequence ID" value="CEK47591.1"/>
    <property type="molecule type" value="Transcribed_RNA"/>
</dbReference>
<reference evidence="1" key="1">
    <citation type="submission" date="2014-12" db="EMBL/GenBank/DDBJ databases">
        <title>Insight into the proteome of Arion vulgaris.</title>
        <authorList>
            <person name="Aradska J."/>
            <person name="Bulat T."/>
            <person name="Smidak R."/>
            <person name="Sarate P."/>
            <person name="Gangsoo J."/>
            <person name="Sialana F."/>
            <person name="Bilban M."/>
            <person name="Lubec G."/>
        </authorList>
    </citation>
    <scope>NUCLEOTIDE SEQUENCE</scope>
    <source>
        <tissue evidence="1">Skin</tissue>
    </source>
</reference>
<proteinExistence type="predicted"/>
<gene>
    <name evidence="1" type="primary">ORF1701</name>
</gene>